<dbReference type="PANTHER" id="PTHR34802:SF1">
    <property type="entry name" value="CHORISMATE SYNTHASE"/>
    <property type="match status" value="1"/>
</dbReference>
<feature type="compositionally biased region" description="Basic and acidic residues" evidence="1">
    <location>
        <begin position="215"/>
        <end position="241"/>
    </location>
</feature>
<dbReference type="InParanoid" id="A0A6I9U2G1"/>
<feature type="compositionally biased region" description="Polar residues" evidence="1">
    <location>
        <begin position="284"/>
        <end position="303"/>
    </location>
</feature>
<feature type="region of interest" description="Disordered" evidence="1">
    <location>
        <begin position="63"/>
        <end position="241"/>
    </location>
</feature>
<protein>
    <submittedName>
        <fullName evidence="3">Uncharacterized protein LOC105173126</fullName>
    </submittedName>
</protein>
<dbReference type="PANTHER" id="PTHR34802">
    <property type="entry name" value="CHORISMATE SYNTHASE"/>
    <property type="match status" value="1"/>
</dbReference>
<keyword evidence="2" id="KW-1185">Reference proteome</keyword>
<gene>
    <name evidence="3" type="primary">LOC105173126</name>
</gene>
<dbReference type="Proteomes" id="UP000504604">
    <property type="component" value="Linkage group LG11"/>
</dbReference>
<evidence type="ECO:0000256" key="1">
    <source>
        <dbReference type="SAM" id="MobiDB-lite"/>
    </source>
</evidence>
<feature type="compositionally biased region" description="Basic and acidic residues" evidence="1">
    <location>
        <begin position="106"/>
        <end position="130"/>
    </location>
</feature>
<feature type="region of interest" description="Disordered" evidence="1">
    <location>
        <begin position="282"/>
        <end position="306"/>
    </location>
</feature>
<reference evidence="3" key="1">
    <citation type="submission" date="2025-08" db="UniProtKB">
        <authorList>
            <consortium name="RefSeq"/>
        </authorList>
    </citation>
    <scope>IDENTIFICATION</scope>
</reference>
<dbReference type="GeneID" id="105173126"/>
<evidence type="ECO:0000313" key="2">
    <source>
        <dbReference type="Proteomes" id="UP000504604"/>
    </source>
</evidence>
<dbReference type="AlphaFoldDB" id="A0A6I9U2G1"/>
<feature type="region of interest" description="Disordered" evidence="1">
    <location>
        <begin position="460"/>
        <end position="480"/>
    </location>
</feature>
<dbReference type="RefSeq" id="XP_011093087.1">
    <property type="nucleotide sequence ID" value="XM_011094785.2"/>
</dbReference>
<feature type="region of interest" description="Disordered" evidence="1">
    <location>
        <begin position="394"/>
        <end position="419"/>
    </location>
</feature>
<organism evidence="2 3">
    <name type="scientific">Sesamum indicum</name>
    <name type="common">Oriental sesame</name>
    <name type="synonym">Sesamum orientale</name>
    <dbReference type="NCBI Taxonomy" id="4182"/>
    <lineage>
        <taxon>Eukaryota</taxon>
        <taxon>Viridiplantae</taxon>
        <taxon>Streptophyta</taxon>
        <taxon>Embryophyta</taxon>
        <taxon>Tracheophyta</taxon>
        <taxon>Spermatophyta</taxon>
        <taxon>Magnoliopsida</taxon>
        <taxon>eudicotyledons</taxon>
        <taxon>Gunneridae</taxon>
        <taxon>Pentapetalae</taxon>
        <taxon>asterids</taxon>
        <taxon>lamiids</taxon>
        <taxon>Lamiales</taxon>
        <taxon>Pedaliaceae</taxon>
        <taxon>Sesamum</taxon>
    </lineage>
</organism>
<feature type="compositionally biased region" description="Polar residues" evidence="1">
    <location>
        <begin position="85"/>
        <end position="98"/>
    </location>
</feature>
<name>A0A6I9U2G1_SESIN</name>
<accession>A0A6I9U2G1</accession>
<dbReference type="KEGG" id="sind:105173126"/>
<evidence type="ECO:0000313" key="3">
    <source>
        <dbReference type="RefSeq" id="XP_011093087.1"/>
    </source>
</evidence>
<dbReference type="FunCoup" id="A0A6I9U2G1">
    <property type="interactions" value="2820"/>
</dbReference>
<sequence>MSLENEDQRSPDKGSTEFDVVLKKPKITYPREFLLSLSNLDICKKLPGGFDESLLCEFEDAIQSTQDRPRNPGSLPLQGFRRNEYGSSPPSRGDSGNYSRGIYGKWESRSSGRSDRDSDSQSDRESDSGRRYGHHARRSWQTSEQDGLLGSGSFPRPSGYAGGIAAPKVRANEHYQLSKSTEPYHPPRPYKAVPYSRRDTDSYNDETFGSTECSNEDKAEEERRRRASFEMMRKEQQKALQEKQKLLLEKHKSTDVSELHELLEDKKEKKEPFLRNNEFEVSAATPTLGNDSEKSSFASNSPASRPLVPPGFKNNILEKSSVVRSPIHNPLLEEGRRVTGSDAEINLVQNGINDGLEQRLSQDISLFDGKPAEKTCHTTLFDKGENVLRKSTDLPISKPGMVDQLPHASSHSNGTLENPESVELSVVALEDKIVGDSNKSFSTSILEKIFGSTLSINEDGPSAAEHNDSKPDDTWSPNSAKSSKFAQWFFEEEPKPVDDASSAKPSSLLSLIGSGDKDRYQVSDTEAAQNFPCDLSNKTSKQSSKLTLDMPSAVDGVSDRACIDNKHGTIPTVLTCEDLEQSILTEYSAKTKNPLLNGWSSADTNTEQPSEHVNDHASVHLLSLLQKGTDKSNVTLNSGVDINMLEKPLISQENDMGTAVEEPKGEENCKNDLNSGKTLTLETLFGSAFMKELQSVGAPVSIQRSSAGSAEVDAGDPHGLPFPVINNEVSSSAIDEVGLQELSHDRRVFVSNHGRQIRMSTAENWLGFDGFQIGTTSPKHHPEAVPKHSGLEEAVGFQLPEENIIPVTDPRNHRISTFVPAHNSVNNVNFSSNIPINVMDKLAAASAVKDERFMPGPESLPFIHGPFGNMEPEFPYQNLPVQQSSPEFQPPQMAHVRPSYNQLESHLAHMSSQMKFLGPEPMFNHDFPASGQFPSAMNQHPFHRPNIGVSGFDGPSHHSMLHQMQMSGNRTPHVLPDLPRGGPAAHHGNRASGFIQEMNQIQGFPFRPLQPNIGSDGFPIPAPDVHSGSNPPEAFQRLIEMELQANSKHIHPFATGHNQGVYGREIDMGFRYR</sequence>
<dbReference type="OrthoDB" id="1923709at2759"/>
<proteinExistence type="predicted"/>
<feature type="compositionally biased region" description="Polar residues" evidence="1">
    <location>
        <begin position="407"/>
        <end position="418"/>
    </location>
</feature>